<dbReference type="Proteomes" id="UP000683291">
    <property type="component" value="Chromosome 1"/>
</dbReference>
<proteinExistence type="predicted"/>
<evidence type="ECO:0000313" key="1">
    <source>
        <dbReference type="EMBL" id="QUJ76363.1"/>
    </source>
</evidence>
<keyword evidence="2" id="KW-1185">Reference proteome</keyword>
<dbReference type="Pfam" id="PF09601">
    <property type="entry name" value="DUF2459"/>
    <property type="match status" value="1"/>
</dbReference>
<dbReference type="RefSeq" id="WP_212704561.1">
    <property type="nucleotide sequence ID" value="NZ_CP073581.1"/>
</dbReference>
<reference evidence="1" key="1">
    <citation type="submission" date="2021-04" db="EMBL/GenBank/DDBJ databases">
        <title>Complete genome sequence for Sulfitobacter sp. strain JK7-1.</title>
        <authorList>
            <person name="Park S.-J."/>
        </authorList>
    </citation>
    <scope>NUCLEOTIDE SEQUENCE</scope>
    <source>
        <strain evidence="1">JK7-1</strain>
    </source>
</reference>
<dbReference type="KEGG" id="sual:KDD17_15945"/>
<name>A0A975JDD3_9RHOB</name>
<evidence type="ECO:0000313" key="2">
    <source>
        <dbReference type="Proteomes" id="UP000683291"/>
    </source>
</evidence>
<accession>A0A975JDD3</accession>
<dbReference type="EMBL" id="CP073581">
    <property type="protein sequence ID" value="QUJ76363.1"/>
    <property type="molecule type" value="Genomic_DNA"/>
</dbReference>
<dbReference type="AlphaFoldDB" id="A0A975JDD3"/>
<dbReference type="InterPro" id="IPR011727">
    <property type="entry name" value="CHP02117"/>
</dbReference>
<sequence>MTVGTVVRSVVGDSAVLRIDIAGALPDNHSLRSLLLSDAQYAALLAGITAELTARDPVLRAGFTPTDAFYPAHGRFHLLRTCNVWLGEKLRAAGVRFGLWTPLPLSVSVSHGLYH</sequence>
<protein>
    <submittedName>
        <fullName evidence="1">DUF2459 domain-containing protein</fullName>
    </submittedName>
</protein>
<gene>
    <name evidence="1" type="ORF">KDD17_15945</name>
</gene>
<organism evidence="1 2">
    <name type="scientific">Sulfitobacter albidus</name>
    <dbReference type="NCBI Taxonomy" id="2829501"/>
    <lineage>
        <taxon>Bacteria</taxon>
        <taxon>Pseudomonadati</taxon>
        <taxon>Pseudomonadota</taxon>
        <taxon>Alphaproteobacteria</taxon>
        <taxon>Rhodobacterales</taxon>
        <taxon>Roseobacteraceae</taxon>
        <taxon>Sulfitobacter</taxon>
    </lineage>
</organism>